<feature type="compositionally biased region" description="Low complexity" evidence="1">
    <location>
        <begin position="40"/>
        <end position="61"/>
    </location>
</feature>
<dbReference type="EMBL" id="LLZU01000002">
    <property type="protein sequence ID" value="KRV51081.1"/>
    <property type="molecule type" value="Genomic_DNA"/>
</dbReference>
<organism evidence="2 3">
    <name type="scientific">Wenjunlia vitaminophila</name>
    <name type="common">Streptomyces vitaminophilus</name>
    <dbReference type="NCBI Taxonomy" id="76728"/>
    <lineage>
        <taxon>Bacteria</taxon>
        <taxon>Bacillati</taxon>
        <taxon>Actinomycetota</taxon>
        <taxon>Actinomycetes</taxon>
        <taxon>Kitasatosporales</taxon>
        <taxon>Streptomycetaceae</taxon>
        <taxon>Wenjunlia</taxon>
    </lineage>
</organism>
<evidence type="ECO:0000313" key="3">
    <source>
        <dbReference type="Proteomes" id="UP000050867"/>
    </source>
</evidence>
<sequence>MLPPLAGATRHRLDEAVRALPLARAATAYNGEALLAALRPASAPGPTGSAPGPAGPSTAAADRSAPGTADGDDPWQDAVWHRVRSLALLSRCALEVYEGASGTVEQQHLDQLAAVLGLHRDAAEAAATAAEAARTPRIAPSTAYALGVLHADQRQEVEAARYAFSRLWQRSVPSAV</sequence>
<keyword evidence="3" id="KW-1185">Reference proteome</keyword>
<name>A0A0T6LYL7_WENVI</name>
<gene>
    <name evidence="2" type="ORF">AQ490_02440</name>
</gene>
<accession>A0A0T6LYL7</accession>
<evidence type="ECO:0008006" key="4">
    <source>
        <dbReference type="Google" id="ProtNLM"/>
    </source>
</evidence>
<feature type="region of interest" description="Disordered" evidence="1">
    <location>
        <begin position="40"/>
        <end position="75"/>
    </location>
</feature>
<dbReference type="STRING" id="76728.AQ490_02440"/>
<protein>
    <recommendedName>
        <fullName evidence="4">CHAD domain-containing protein</fullName>
    </recommendedName>
</protein>
<dbReference type="Gene3D" id="1.40.20.10">
    <property type="entry name" value="CHAD domain"/>
    <property type="match status" value="1"/>
</dbReference>
<comment type="caution">
    <text evidence="2">The sequence shown here is derived from an EMBL/GenBank/DDBJ whole genome shotgun (WGS) entry which is preliminary data.</text>
</comment>
<reference evidence="2 3" key="1">
    <citation type="submission" date="2015-10" db="EMBL/GenBank/DDBJ databases">
        <title>Draft genome sequence of pyrrolomycin-producing Streptomyces vitaminophilus.</title>
        <authorList>
            <person name="Graham D.E."/>
            <person name="Mahan K.M."/>
            <person name="Klingeman D.M."/>
            <person name="Hettich R.L."/>
            <person name="Parry R.J."/>
        </authorList>
    </citation>
    <scope>NUCLEOTIDE SEQUENCE [LARGE SCALE GENOMIC DNA]</scope>
    <source>
        <strain evidence="2 3">ATCC 31673</strain>
    </source>
</reference>
<dbReference type="eggNOG" id="COG5607">
    <property type="taxonomic scope" value="Bacteria"/>
</dbReference>
<proteinExistence type="predicted"/>
<evidence type="ECO:0000256" key="1">
    <source>
        <dbReference type="SAM" id="MobiDB-lite"/>
    </source>
</evidence>
<dbReference type="AlphaFoldDB" id="A0A0T6LYL7"/>
<dbReference type="InterPro" id="IPR038186">
    <property type="entry name" value="CHAD_dom_sf"/>
</dbReference>
<evidence type="ECO:0000313" key="2">
    <source>
        <dbReference type="EMBL" id="KRV51081.1"/>
    </source>
</evidence>
<dbReference type="Proteomes" id="UP000050867">
    <property type="component" value="Unassembled WGS sequence"/>
</dbReference>